<dbReference type="GO" id="GO:0008324">
    <property type="term" value="F:monoatomic cation transmembrane transporter activity"/>
    <property type="evidence" value="ECO:0007669"/>
    <property type="project" value="InterPro"/>
</dbReference>
<feature type="region of interest" description="Disordered" evidence="6">
    <location>
        <begin position="305"/>
        <end position="350"/>
    </location>
</feature>
<feature type="transmembrane region" description="Helical" evidence="7">
    <location>
        <begin position="192"/>
        <end position="210"/>
    </location>
</feature>
<protein>
    <submittedName>
        <fullName evidence="9">Cation diffusion facilitator family transporter</fullName>
    </submittedName>
</protein>
<keyword evidence="3 7" id="KW-0812">Transmembrane</keyword>
<comment type="caution">
    <text evidence="9">The sequence shown here is derived from an EMBL/GenBank/DDBJ whole genome shotgun (WGS) entry which is preliminary data.</text>
</comment>
<dbReference type="PANTHER" id="PTHR13414:SF9">
    <property type="entry name" value="PROTON-COUPLED ZINC ANTIPORTER SLC30A9, MITOCHONDRIAL"/>
    <property type="match status" value="1"/>
</dbReference>
<comment type="subcellular location">
    <subcellularLocation>
        <location evidence="1">Membrane</location>
        <topology evidence="1">Multi-pass membrane protein</topology>
    </subcellularLocation>
</comment>
<feature type="compositionally biased region" description="Low complexity" evidence="6">
    <location>
        <begin position="305"/>
        <end position="315"/>
    </location>
</feature>
<dbReference type="NCBIfam" id="TIGR01297">
    <property type="entry name" value="CDF"/>
    <property type="match status" value="1"/>
</dbReference>
<evidence type="ECO:0000256" key="2">
    <source>
        <dbReference type="ARBA" id="ARBA00022448"/>
    </source>
</evidence>
<dbReference type="AlphaFoldDB" id="A0A6N7EIT0"/>
<dbReference type="InterPro" id="IPR058533">
    <property type="entry name" value="Cation_efflux_TM"/>
</dbReference>
<accession>A0A6N7EIT0</accession>
<feature type="transmembrane region" description="Helical" evidence="7">
    <location>
        <begin position="9"/>
        <end position="29"/>
    </location>
</feature>
<dbReference type="GO" id="GO:0016020">
    <property type="term" value="C:membrane"/>
    <property type="evidence" value="ECO:0007669"/>
    <property type="project" value="UniProtKB-SubCell"/>
</dbReference>
<evidence type="ECO:0000256" key="1">
    <source>
        <dbReference type="ARBA" id="ARBA00004141"/>
    </source>
</evidence>
<dbReference type="Proteomes" id="UP000437709">
    <property type="component" value="Unassembled WGS sequence"/>
</dbReference>
<dbReference type="EMBL" id="WHPC01000061">
    <property type="protein sequence ID" value="MPV38059.1"/>
    <property type="molecule type" value="Genomic_DNA"/>
</dbReference>
<sequence>MASGGTKAVITALFANLGIAIAKFVGYLLTGSSSMLAESVHSVADTSNQALLLIGGRRARRKASSEHQFGYGRVRYVYAFIVSIVLFSLGGLFALYEAWHKFSDPHPIDSWQWVPITVLLLAMVMEGFALRTAVIEANHVRGKMTLFQFVKASRAPEIPTILLEDTGALLGLVFGLFGVGMTLATGDGRWDAVGSAAIGVLLVVIAVFLAREMMSMLVGESALPHHQHALRNALPGQGVDRVIYMRTMHLGPDDVLVAAKVSVPRSSSAEQIADAIDAAEVRLREAVPLKLHIYLEPDLYSQAEAAAGPDLDAPAGPDPDAPAGPDADAPVVRDADAPVGRSSDTEPHQP</sequence>
<feature type="transmembrane region" description="Helical" evidence="7">
    <location>
        <begin position="76"/>
        <end position="99"/>
    </location>
</feature>
<keyword evidence="4 7" id="KW-1133">Transmembrane helix</keyword>
<dbReference type="RefSeq" id="WP_152196401.1">
    <property type="nucleotide sequence ID" value="NZ_VUKD01000005.1"/>
</dbReference>
<feature type="transmembrane region" description="Helical" evidence="7">
    <location>
        <begin position="111"/>
        <end position="134"/>
    </location>
</feature>
<keyword evidence="5 7" id="KW-0472">Membrane</keyword>
<gene>
    <name evidence="9" type="ORF">GB881_13565</name>
</gene>
<dbReference type="SUPFAM" id="SSF161111">
    <property type="entry name" value="Cation efflux protein transmembrane domain-like"/>
    <property type="match status" value="1"/>
</dbReference>
<evidence type="ECO:0000256" key="6">
    <source>
        <dbReference type="SAM" id="MobiDB-lite"/>
    </source>
</evidence>
<dbReference type="InterPro" id="IPR036837">
    <property type="entry name" value="Cation_efflux_CTD_sf"/>
</dbReference>
<name>A0A6N7EIT0_9MICO</name>
<dbReference type="SUPFAM" id="SSF160240">
    <property type="entry name" value="Cation efflux protein cytoplasmic domain-like"/>
    <property type="match status" value="1"/>
</dbReference>
<evidence type="ECO:0000256" key="3">
    <source>
        <dbReference type="ARBA" id="ARBA00022692"/>
    </source>
</evidence>
<reference evidence="9 10" key="1">
    <citation type="submission" date="2019-10" db="EMBL/GenBank/DDBJ databases">
        <title>Georgenia wutianyii sp. nov. and Georgenia yuyongxinii sp. nov. isolated from plateau pika (Ochotona curzoniae) in the Qinghai-Tibet plateau of China.</title>
        <authorList>
            <person name="Tian Z."/>
        </authorList>
    </citation>
    <scope>NUCLEOTIDE SEQUENCE [LARGE SCALE GENOMIC DNA]</scope>
    <source>
        <strain evidence="9 10">JCM 19765</strain>
    </source>
</reference>
<keyword evidence="10" id="KW-1185">Reference proteome</keyword>
<dbReference type="Pfam" id="PF01545">
    <property type="entry name" value="Cation_efflux"/>
    <property type="match status" value="1"/>
</dbReference>
<dbReference type="GO" id="GO:0006829">
    <property type="term" value="P:zinc ion transport"/>
    <property type="evidence" value="ECO:0007669"/>
    <property type="project" value="InterPro"/>
</dbReference>
<dbReference type="InterPro" id="IPR027469">
    <property type="entry name" value="Cation_efflux_TMD_sf"/>
</dbReference>
<dbReference type="OrthoDB" id="9806522at2"/>
<evidence type="ECO:0000259" key="8">
    <source>
        <dbReference type="Pfam" id="PF01545"/>
    </source>
</evidence>
<organism evidence="9 10">
    <name type="scientific">Georgenia subflava</name>
    <dbReference type="NCBI Taxonomy" id="1622177"/>
    <lineage>
        <taxon>Bacteria</taxon>
        <taxon>Bacillati</taxon>
        <taxon>Actinomycetota</taxon>
        <taxon>Actinomycetes</taxon>
        <taxon>Micrococcales</taxon>
        <taxon>Bogoriellaceae</taxon>
        <taxon>Georgenia</taxon>
    </lineage>
</organism>
<dbReference type="PANTHER" id="PTHR13414">
    <property type="entry name" value="HUEL-CATION TRANSPORTER"/>
    <property type="match status" value="1"/>
</dbReference>
<dbReference type="Gene3D" id="1.20.1510.10">
    <property type="entry name" value="Cation efflux protein transmembrane domain"/>
    <property type="match status" value="1"/>
</dbReference>
<evidence type="ECO:0000256" key="7">
    <source>
        <dbReference type="SAM" id="Phobius"/>
    </source>
</evidence>
<feature type="transmembrane region" description="Helical" evidence="7">
    <location>
        <begin position="167"/>
        <end position="186"/>
    </location>
</feature>
<evidence type="ECO:0000313" key="9">
    <source>
        <dbReference type="EMBL" id="MPV38059.1"/>
    </source>
</evidence>
<evidence type="ECO:0000256" key="4">
    <source>
        <dbReference type="ARBA" id="ARBA00022989"/>
    </source>
</evidence>
<dbReference type="InterPro" id="IPR002524">
    <property type="entry name" value="Cation_efflux"/>
</dbReference>
<evidence type="ECO:0000313" key="10">
    <source>
        <dbReference type="Proteomes" id="UP000437709"/>
    </source>
</evidence>
<keyword evidence="2" id="KW-0813">Transport</keyword>
<proteinExistence type="predicted"/>
<evidence type="ECO:0000256" key="5">
    <source>
        <dbReference type="ARBA" id="ARBA00023136"/>
    </source>
</evidence>
<feature type="domain" description="Cation efflux protein transmembrane" evidence="8">
    <location>
        <begin position="9"/>
        <end position="218"/>
    </location>
</feature>
<dbReference type="InterPro" id="IPR040177">
    <property type="entry name" value="SLC30A9"/>
</dbReference>